<feature type="region of interest" description="Disordered" evidence="1">
    <location>
        <begin position="121"/>
        <end position="162"/>
    </location>
</feature>
<feature type="transmembrane region" description="Helical" evidence="2">
    <location>
        <begin position="99"/>
        <end position="120"/>
    </location>
</feature>
<accession>A0A5C6JYT5</accession>
<comment type="caution">
    <text evidence="4">The sequence shown here is derived from an EMBL/GenBank/DDBJ whole genome shotgun (WGS) entry which is preliminary data.</text>
</comment>
<protein>
    <recommendedName>
        <fullName evidence="3">DUF8017 domain-containing protein</fullName>
    </recommendedName>
</protein>
<evidence type="ECO:0000259" key="3">
    <source>
        <dbReference type="Pfam" id="PF26056"/>
    </source>
</evidence>
<dbReference type="AlphaFoldDB" id="A0A5C6JYT5"/>
<reference evidence="4" key="1">
    <citation type="journal article" date="2019" name="Microbiol. Resour. Announc.">
        <title>Draft Genomic Sequences of Streptomyces misionensis and Streptomyces albidoflavus, bacteria applied for phytopathogen biocontrol.</title>
        <authorList>
            <person name="Pylro V."/>
            <person name="Dias A."/>
            <person name="Andreote F."/>
            <person name="Varani A."/>
            <person name="Andreote C."/>
            <person name="Bernardo E."/>
            <person name="Martins T."/>
        </authorList>
    </citation>
    <scope>NUCLEOTIDE SEQUENCE [LARGE SCALE GENOMIC DNA]</scope>
    <source>
        <strain evidence="4">66</strain>
    </source>
</reference>
<dbReference type="Pfam" id="PF26056">
    <property type="entry name" value="DUF8017"/>
    <property type="match status" value="1"/>
</dbReference>
<feature type="domain" description="DUF8017" evidence="3">
    <location>
        <begin position="158"/>
        <end position="354"/>
    </location>
</feature>
<feature type="region of interest" description="Disordered" evidence="1">
    <location>
        <begin position="211"/>
        <end position="230"/>
    </location>
</feature>
<gene>
    <name evidence="4" type="ORF">FRZ03_05450</name>
</gene>
<evidence type="ECO:0000256" key="2">
    <source>
        <dbReference type="SAM" id="Phobius"/>
    </source>
</evidence>
<feature type="compositionally biased region" description="Low complexity" evidence="1">
    <location>
        <begin position="7"/>
        <end position="78"/>
    </location>
</feature>
<feature type="compositionally biased region" description="Low complexity" evidence="1">
    <location>
        <begin position="132"/>
        <end position="148"/>
    </location>
</feature>
<keyword evidence="5" id="KW-1185">Reference proteome</keyword>
<evidence type="ECO:0000256" key="1">
    <source>
        <dbReference type="SAM" id="MobiDB-lite"/>
    </source>
</evidence>
<sequence>MWPDQQPPGGAQNPQQNPYQQPGYQQPNPYQQPGYQQYPQAGQSPQAGQNWQAGQGPQAGQYPQGGPYGQQPRWGQQPPTVPVQGPPQGGGDGGGRTKLIAVVAAAAVVVAACVTGYLVLGGSKDDKADGKASQSPSTAPSTPSTPSSGDNPRATESEKPTVPGWKVVVNPKWGIAFDVPADWQAQAPDLEVGFEDHKSTSGKPLIVMSGTAEDQPQWCTSDDDKDGRTDDTPLAVVGTKGASGAKSTDEIAVNTPAWWVYGGYTQPDKKSITFDKKATPFTTASGIKGSYGWARSAGTPQKGKCASDGKALTFGFQNSAHDYVSFNFYGAKGVQDEVPDATVLKILGTVRLHGTPTSD</sequence>
<keyword evidence="2" id="KW-0812">Transmembrane</keyword>
<dbReference type="EMBL" id="VOGW01000034">
    <property type="protein sequence ID" value="TWV56007.1"/>
    <property type="molecule type" value="Genomic_DNA"/>
</dbReference>
<proteinExistence type="predicted"/>
<evidence type="ECO:0000313" key="4">
    <source>
        <dbReference type="EMBL" id="TWV56007.1"/>
    </source>
</evidence>
<name>A0A5C6JYT5_9ACTN</name>
<keyword evidence="2" id="KW-1133">Transmembrane helix</keyword>
<dbReference type="InterPro" id="IPR058330">
    <property type="entry name" value="DUF8017"/>
</dbReference>
<dbReference type="RefSeq" id="WP_146463983.1">
    <property type="nucleotide sequence ID" value="NZ_VOGW01000034.1"/>
</dbReference>
<evidence type="ECO:0000313" key="5">
    <source>
        <dbReference type="Proteomes" id="UP000320481"/>
    </source>
</evidence>
<organism evidence="4 5">
    <name type="scientific">Streptomyces misionensis</name>
    <dbReference type="NCBI Taxonomy" id="67331"/>
    <lineage>
        <taxon>Bacteria</taxon>
        <taxon>Bacillati</taxon>
        <taxon>Actinomycetota</taxon>
        <taxon>Actinomycetes</taxon>
        <taxon>Kitasatosporales</taxon>
        <taxon>Streptomycetaceae</taxon>
        <taxon>Streptomyces</taxon>
    </lineage>
</organism>
<dbReference type="Proteomes" id="UP000320481">
    <property type="component" value="Unassembled WGS sequence"/>
</dbReference>
<keyword evidence="2" id="KW-0472">Membrane</keyword>
<feature type="region of interest" description="Disordered" evidence="1">
    <location>
        <begin position="1"/>
        <end position="94"/>
    </location>
</feature>